<dbReference type="GO" id="GO:0004515">
    <property type="term" value="F:nicotinate-nucleotide adenylyltransferase activity"/>
    <property type="evidence" value="ECO:0007669"/>
    <property type="project" value="UniProtKB-UniRule"/>
</dbReference>
<evidence type="ECO:0000256" key="6">
    <source>
        <dbReference type="ARBA" id="ARBA00022695"/>
    </source>
</evidence>
<keyword evidence="8 11" id="KW-0067">ATP-binding</keyword>
<dbReference type="PANTHER" id="PTHR39321:SF3">
    <property type="entry name" value="PHOSPHOPANTETHEINE ADENYLYLTRANSFERASE"/>
    <property type="match status" value="1"/>
</dbReference>
<dbReference type="NCBIfam" id="TIGR00482">
    <property type="entry name" value="nicotinate (nicotinamide) nucleotide adenylyltransferase"/>
    <property type="match status" value="1"/>
</dbReference>
<comment type="catalytic activity">
    <reaction evidence="10 11">
        <text>nicotinate beta-D-ribonucleotide + ATP + H(+) = deamido-NAD(+) + diphosphate</text>
        <dbReference type="Rhea" id="RHEA:22860"/>
        <dbReference type="ChEBI" id="CHEBI:15378"/>
        <dbReference type="ChEBI" id="CHEBI:30616"/>
        <dbReference type="ChEBI" id="CHEBI:33019"/>
        <dbReference type="ChEBI" id="CHEBI:57502"/>
        <dbReference type="ChEBI" id="CHEBI:58437"/>
        <dbReference type="EC" id="2.7.7.18"/>
    </reaction>
</comment>
<dbReference type="CDD" id="cd02165">
    <property type="entry name" value="NMNAT"/>
    <property type="match status" value="1"/>
</dbReference>
<protein>
    <recommendedName>
        <fullName evidence="11">Probable nicotinate-nucleotide adenylyltransferase</fullName>
        <ecNumber evidence="11">2.7.7.18</ecNumber>
    </recommendedName>
    <alternativeName>
        <fullName evidence="11">Deamido-NAD(+) diphosphorylase</fullName>
    </alternativeName>
    <alternativeName>
        <fullName evidence="11">Deamido-NAD(+) pyrophosphorylase</fullName>
    </alternativeName>
    <alternativeName>
        <fullName evidence="11">Nicotinate mononucleotide adenylyltransferase</fullName>
        <shortName evidence="11">NaMN adenylyltransferase</shortName>
    </alternativeName>
</protein>
<proteinExistence type="inferred from homology"/>
<evidence type="ECO:0000256" key="9">
    <source>
        <dbReference type="ARBA" id="ARBA00023027"/>
    </source>
</evidence>
<comment type="pathway">
    <text evidence="2 11">Cofactor biosynthesis; NAD(+) biosynthesis; deamido-NAD(+) from nicotinate D-ribonucleotide: step 1/1.</text>
</comment>
<dbReference type="EMBL" id="LN829119">
    <property type="protein sequence ID" value="CPR17705.1"/>
    <property type="molecule type" value="Genomic_DNA"/>
</dbReference>
<dbReference type="KEGG" id="fil:BN1229_v1_1381"/>
<keyword evidence="4 11" id="KW-0662">Pyridine nucleotide biosynthesis</keyword>
<evidence type="ECO:0000256" key="11">
    <source>
        <dbReference type="HAMAP-Rule" id="MF_00244"/>
    </source>
</evidence>
<dbReference type="EC" id="2.7.7.18" evidence="11"/>
<accession>A0A0D6JE25</accession>
<dbReference type="AlphaFoldDB" id="A0A0D6JE25"/>
<dbReference type="SUPFAM" id="SSF52374">
    <property type="entry name" value="Nucleotidylyl transferase"/>
    <property type="match status" value="1"/>
</dbReference>
<dbReference type="NCBIfam" id="NF000845">
    <property type="entry name" value="PRK00071.2-4"/>
    <property type="match status" value="1"/>
</dbReference>
<dbReference type="GO" id="GO:0005524">
    <property type="term" value="F:ATP binding"/>
    <property type="evidence" value="ECO:0007669"/>
    <property type="project" value="UniProtKB-KW"/>
</dbReference>
<evidence type="ECO:0000256" key="10">
    <source>
        <dbReference type="ARBA" id="ARBA00048721"/>
    </source>
</evidence>
<dbReference type="HAMAP" id="MF_00244">
    <property type="entry name" value="NaMN_adenylyltr"/>
    <property type="match status" value="1"/>
</dbReference>
<gene>
    <name evidence="11 13" type="primary">nadD</name>
    <name evidence="13" type="ORF">YBN1229_v1_1380</name>
</gene>
<dbReference type="UniPathway" id="UPA00253">
    <property type="reaction ID" value="UER00332"/>
</dbReference>
<evidence type="ECO:0000313" key="13">
    <source>
        <dbReference type="EMBL" id="CPR17705.1"/>
    </source>
</evidence>
<evidence type="ECO:0000256" key="1">
    <source>
        <dbReference type="ARBA" id="ARBA00002324"/>
    </source>
</evidence>
<dbReference type="InterPro" id="IPR004821">
    <property type="entry name" value="Cyt_trans-like"/>
</dbReference>
<keyword evidence="9 11" id="KW-0520">NAD</keyword>
<keyword evidence="5 11" id="KW-0808">Transferase</keyword>
<dbReference type="Pfam" id="PF01467">
    <property type="entry name" value="CTP_transf_like"/>
    <property type="match status" value="1"/>
</dbReference>
<evidence type="ECO:0000256" key="4">
    <source>
        <dbReference type="ARBA" id="ARBA00022642"/>
    </source>
</evidence>
<reference evidence="14" key="1">
    <citation type="submission" date="2015-02" db="EMBL/GenBank/DDBJ databases">
        <authorList>
            <person name="Chooi Y.-H."/>
        </authorList>
    </citation>
    <scope>NUCLEOTIDE SEQUENCE [LARGE SCALE GENOMIC DNA]</scope>
    <source>
        <strain evidence="14">strain Y</strain>
    </source>
</reference>
<evidence type="ECO:0000256" key="2">
    <source>
        <dbReference type="ARBA" id="ARBA00005019"/>
    </source>
</evidence>
<dbReference type="NCBIfam" id="NF000843">
    <property type="entry name" value="PRK00071.2-2"/>
    <property type="match status" value="1"/>
</dbReference>
<evidence type="ECO:0000313" key="14">
    <source>
        <dbReference type="Proteomes" id="UP000033187"/>
    </source>
</evidence>
<dbReference type="Gene3D" id="3.40.50.620">
    <property type="entry name" value="HUPs"/>
    <property type="match status" value="1"/>
</dbReference>
<dbReference type="RefSeq" id="WP_244465025.1">
    <property type="nucleotide sequence ID" value="NZ_LN829118.1"/>
</dbReference>
<dbReference type="KEGG" id="fiy:BN1229_v1_1380"/>
<dbReference type="GO" id="GO:0009435">
    <property type="term" value="P:NAD+ biosynthetic process"/>
    <property type="evidence" value="ECO:0007669"/>
    <property type="project" value="UniProtKB-UniRule"/>
</dbReference>
<comment type="similarity">
    <text evidence="3 11">Belongs to the NadD family.</text>
</comment>
<dbReference type="PANTHER" id="PTHR39321">
    <property type="entry name" value="NICOTINATE-NUCLEOTIDE ADENYLYLTRANSFERASE-RELATED"/>
    <property type="match status" value="1"/>
</dbReference>
<keyword evidence="6 11" id="KW-0548">Nucleotidyltransferase</keyword>
<evidence type="ECO:0000256" key="7">
    <source>
        <dbReference type="ARBA" id="ARBA00022741"/>
    </source>
</evidence>
<organism evidence="13 14">
    <name type="scientific">Candidatus Filomicrobium marinum</name>
    <dbReference type="NCBI Taxonomy" id="1608628"/>
    <lineage>
        <taxon>Bacteria</taxon>
        <taxon>Pseudomonadati</taxon>
        <taxon>Pseudomonadota</taxon>
        <taxon>Alphaproteobacteria</taxon>
        <taxon>Hyphomicrobiales</taxon>
        <taxon>Hyphomicrobiaceae</taxon>
        <taxon>Filomicrobium</taxon>
    </lineage>
</organism>
<name>A0A0D6JE25_9HYPH</name>
<evidence type="ECO:0000256" key="3">
    <source>
        <dbReference type="ARBA" id="ARBA00009014"/>
    </source>
</evidence>
<evidence type="ECO:0000259" key="12">
    <source>
        <dbReference type="Pfam" id="PF01467"/>
    </source>
</evidence>
<dbReference type="Proteomes" id="UP000033187">
    <property type="component" value="Chromosome 1"/>
</dbReference>
<evidence type="ECO:0000256" key="5">
    <source>
        <dbReference type="ARBA" id="ARBA00022679"/>
    </source>
</evidence>
<evidence type="ECO:0000256" key="8">
    <source>
        <dbReference type="ARBA" id="ARBA00022840"/>
    </source>
</evidence>
<keyword evidence="14" id="KW-1185">Reference proteome</keyword>
<dbReference type="InterPro" id="IPR014729">
    <property type="entry name" value="Rossmann-like_a/b/a_fold"/>
</dbReference>
<dbReference type="InterPro" id="IPR005248">
    <property type="entry name" value="NadD/NMNAT"/>
</dbReference>
<comment type="function">
    <text evidence="1 11">Catalyzes the reversible adenylation of nicotinate mononucleotide (NaMN) to nicotinic acid adenine dinucleotide (NaAD).</text>
</comment>
<sequence>MAHKSQPHSFGSIGVRTPLVVPGQRIGVMGGSFNPPHEGHLIVARTALKRLQLDWLWWLVTPGNPLKTHDDLAPLNARMSAIRAMTSDPRMVLTSFEDQLATPYTAATLAFLKLRYASARFVWIMGADNLATFHRWQRWRDVATAMPFAVVDRPGWRLRALASPAARILEKYRIDEAHASELPLCQPPAWTFLTTRLSPLSSTELRSRRLAIVAEKPRPDIETVKIAAI</sequence>
<feature type="domain" description="Cytidyltransferase-like" evidence="12">
    <location>
        <begin position="28"/>
        <end position="208"/>
    </location>
</feature>
<keyword evidence="7 11" id="KW-0547">Nucleotide-binding</keyword>